<dbReference type="Gene3D" id="3.40.50.720">
    <property type="entry name" value="NAD(P)-binding Rossmann-like Domain"/>
    <property type="match status" value="1"/>
</dbReference>
<evidence type="ECO:0000313" key="3">
    <source>
        <dbReference type="EMBL" id="SHL46853.1"/>
    </source>
</evidence>
<evidence type="ECO:0000259" key="1">
    <source>
        <dbReference type="Pfam" id="PF03807"/>
    </source>
</evidence>
<evidence type="ECO:0000313" key="4">
    <source>
        <dbReference type="Proteomes" id="UP000184028"/>
    </source>
</evidence>
<dbReference type="PANTHER" id="PTHR40459:SF1">
    <property type="entry name" value="CONSERVED HYPOTHETICAL ALANINE AND LEUCINE RICH PROTEIN"/>
    <property type="match status" value="1"/>
</dbReference>
<keyword evidence="4" id="KW-1185">Reference proteome</keyword>
<dbReference type="Pfam" id="PF10728">
    <property type="entry name" value="DUF2520"/>
    <property type="match status" value="1"/>
</dbReference>
<dbReference type="Pfam" id="PF03807">
    <property type="entry name" value="F420_oxidored"/>
    <property type="match status" value="1"/>
</dbReference>
<dbReference type="InterPro" id="IPR036291">
    <property type="entry name" value="NAD(P)-bd_dom_sf"/>
</dbReference>
<dbReference type="STRING" id="946677.SAMN05444484_1011586"/>
<evidence type="ECO:0000259" key="2">
    <source>
        <dbReference type="Pfam" id="PF10728"/>
    </source>
</evidence>
<dbReference type="RefSeq" id="WP_068840685.1">
    <property type="nucleotide sequence ID" value="NZ_FRBT01000001.1"/>
</dbReference>
<dbReference type="PANTHER" id="PTHR40459">
    <property type="entry name" value="CONSERVED HYPOTHETICAL ALANINE AND LEUCINE RICH PROTEIN"/>
    <property type="match status" value="1"/>
</dbReference>
<dbReference type="AlphaFoldDB" id="A0A1M7AVT6"/>
<organism evidence="3 4">
    <name type="scientific">Flavobacterium chilense</name>
    <dbReference type="NCBI Taxonomy" id="946677"/>
    <lineage>
        <taxon>Bacteria</taxon>
        <taxon>Pseudomonadati</taxon>
        <taxon>Bacteroidota</taxon>
        <taxon>Flavobacteriia</taxon>
        <taxon>Flavobacteriales</taxon>
        <taxon>Flavobacteriaceae</taxon>
        <taxon>Flavobacterium</taxon>
    </lineage>
</organism>
<dbReference type="Gene3D" id="1.10.1040.20">
    <property type="entry name" value="ProC-like, C-terminal domain"/>
    <property type="match status" value="1"/>
</dbReference>
<dbReference type="SUPFAM" id="SSF48179">
    <property type="entry name" value="6-phosphogluconate dehydrogenase C-terminal domain-like"/>
    <property type="match status" value="1"/>
</dbReference>
<dbReference type="InterPro" id="IPR028939">
    <property type="entry name" value="P5C_Rdtase_cat_N"/>
</dbReference>
<dbReference type="SUPFAM" id="SSF51735">
    <property type="entry name" value="NAD(P)-binding Rossmann-fold domains"/>
    <property type="match status" value="1"/>
</dbReference>
<dbReference type="InterPro" id="IPR037108">
    <property type="entry name" value="TM1727-like_C_sf"/>
</dbReference>
<sequence>MIRITLIGSGNVAQHLIKAFAKSELVEIVQVYARKKETLASLVDFDKIVNDFEDLKEADIYIIAVSDKAISEVAKKLPFQNRVVVHTSGAASLDVLDSKNRKGVFYPLQTFSKNKEIDFSTIPMCLEAENTFDFRVLESLAKSISNAVYPINSNQRKALHVAAVFVNNFTNHLYQIGQEICEEHQVPFDVLKPLIQETSEKIKTLNPVDAQTGPAKRHDATTIEAHLEYLTNENQKNIYKILTQSIQNNG</sequence>
<dbReference type="InterPro" id="IPR008927">
    <property type="entry name" value="6-PGluconate_DH-like_C_sf"/>
</dbReference>
<dbReference type="OrthoDB" id="9810755at2"/>
<name>A0A1M7AVT6_9FLAO</name>
<protein>
    <submittedName>
        <fullName evidence="3">NADP oxidoreductase coenzyme F420-dependent</fullName>
    </submittedName>
</protein>
<reference evidence="4" key="1">
    <citation type="submission" date="2016-11" db="EMBL/GenBank/DDBJ databases">
        <authorList>
            <person name="Varghese N."/>
            <person name="Submissions S."/>
        </authorList>
    </citation>
    <scope>NUCLEOTIDE SEQUENCE [LARGE SCALE GENOMIC DNA]</scope>
    <source>
        <strain evidence="4">DSM 24724</strain>
    </source>
</reference>
<dbReference type="EMBL" id="FRBT01000001">
    <property type="protein sequence ID" value="SHL46853.1"/>
    <property type="molecule type" value="Genomic_DNA"/>
</dbReference>
<dbReference type="Proteomes" id="UP000184028">
    <property type="component" value="Unassembled WGS sequence"/>
</dbReference>
<proteinExistence type="predicted"/>
<feature type="domain" description="Pyrroline-5-carboxylate reductase catalytic N-terminal" evidence="1">
    <location>
        <begin position="3"/>
        <end position="86"/>
    </location>
</feature>
<gene>
    <name evidence="3" type="ORF">SAMN05444484_1011586</name>
</gene>
<feature type="domain" description="DUF2520" evidence="2">
    <location>
        <begin position="122"/>
        <end position="246"/>
    </location>
</feature>
<accession>A0A1M7AVT6</accession>
<dbReference type="InterPro" id="IPR018931">
    <property type="entry name" value="DUF2520"/>
</dbReference>